<protein>
    <submittedName>
        <fullName evidence="3">Uncharacterized protein</fullName>
    </submittedName>
</protein>
<dbReference type="EMBL" id="JAHMHQ010000002">
    <property type="protein sequence ID" value="KAK1654201.1"/>
    <property type="molecule type" value="Genomic_DNA"/>
</dbReference>
<evidence type="ECO:0000313" key="3">
    <source>
        <dbReference type="EMBL" id="KAK1654201.1"/>
    </source>
</evidence>
<evidence type="ECO:0000256" key="1">
    <source>
        <dbReference type="SAM" id="MobiDB-lite"/>
    </source>
</evidence>
<feature type="compositionally biased region" description="Basic and acidic residues" evidence="1">
    <location>
        <begin position="209"/>
        <end position="218"/>
    </location>
</feature>
<feature type="chain" id="PRO_5042494894" evidence="2">
    <location>
        <begin position="24"/>
        <end position="294"/>
    </location>
</feature>
<dbReference type="RefSeq" id="XP_060450245.1">
    <property type="nucleotide sequence ID" value="XM_060594470.1"/>
</dbReference>
<reference evidence="3" key="1">
    <citation type="submission" date="2021-06" db="EMBL/GenBank/DDBJ databases">
        <title>Comparative genomics, transcriptomics and evolutionary studies reveal genomic signatures of adaptation to plant cell wall in hemibiotrophic fungi.</title>
        <authorList>
            <consortium name="DOE Joint Genome Institute"/>
            <person name="Baroncelli R."/>
            <person name="Diaz J.F."/>
            <person name="Benocci T."/>
            <person name="Peng M."/>
            <person name="Battaglia E."/>
            <person name="Haridas S."/>
            <person name="Andreopoulos W."/>
            <person name="Labutti K."/>
            <person name="Pangilinan J."/>
            <person name="Floch G.L."/>
            <person name="Makela M.R."/>
            <person name="Henrissat B."/>
            <person name="Grigoriev I.V."/>
            <person name="Crouch J.A."/>
            <person name="De Vries R.P."/>
            <person name="Sukno S.A."/>
            <person name="Thon M.R."/>
        </authorList>
    </citation>
    <scope>NUCLEOTIDE SEQUENCE</scope>
    <source>
        <strain evidence="3">CBS 102054</strain>
    </source>
</reference>
<accession>A0AAJ0A0L8</accession>
<dbReference type="AlphaFoldDB" id="A0AAJ0A0L8"/>
<sequence length="294" mass="31744">MPSQTSTLYFLTLALAATTSAIAIPAKASPLTTVMTPTTTISSVVTSYSPIPTKITGWKWVADLSDYIKLTIKEKEDGYDIKEDENASVTVPTITETFSTVTPSALSSAAIVAPTLTLTHETSAKAVPTEDAMAWNWALPALQLIEARELGDSTTFANRRTGSGTDKADKSYVIEDKKKEEERKLRLDEAAKEIIGQMNPPSLPLQTDSPDKVEPSKKKADFTILTETRLFKTMATPAIKARASTTTVTMESKPTPTKKAKADFTIQTDTRLYSTVTTPTATAQGPKATITMEG</sequence>
<keyword evidence="4" id="KW-1185">Reference proteome</keyword>
<comment type="caution">
    <text evidence="3">The sequence shown here is derived from an EMBL/GenBank/DDBJ whole genome shotgun (WGS) entry which is preliminary data.</text>
</comment>
<feature type="signal peptide" evidence="2">
    <location>
        <begin position="1"/>
        <end position="23"/>
    </location>
</feature>
<proteinExistence type="predicted"/>
<gene>
    <name evidence="3" type="ORF">BDP81DRAFT_467818</name>
</gene>
<dbReference type="Proteomes" id="UP001243989">
    <property type="component" value="Unassembled WGS sequence"/>
</dbReference>
<keyword evidence="2" id="KW-0732">Signal</keyword>
<feature type="region of interest" description="Disordered" evidence="1">
    <location>
        <begin position="198"/>
        <end position="218"/>
    </location>
</feature>
<evidence type="ECO:0000313" key="4">
    <source>
        <dbReference type="Proteomes" id="UP001243989"/>
    </source>
</evidence>
<evidence type="ECO:0000256" key="2">
    <source>
        <dbReference type="SAM" id="SignalP"/>
    </source>
</evidence>
<dbReference type="GeneID" id="85479332"/>
<name>A0AAJ0A0L8_9PEZI</name>
<organism evidence="3 4">
    <name type="scientific">Colletotrichum phormii</name>
    <dbReference type="NCBI Taxonomy" id="359342"/>
    <lineage>
        <taxon>Eukaryota</taxon>
        <taxon>Fungi</taxon>
        <taxon>Dikarya</taxon>
        <taxon>Ascomycota</taxon>
        <taxon>Pezizomycotina</taxon>
        <taxon>Sordariomycetes</taxon>
        <taxon>Hypocreomycetidae</taxon>
        <taxon>Glomerellales</taxon>
        <taxon>Glomerellaceae</taxon>
        <taxon>Colletotrichum</taxon>
        <taxon>Colletotrichum acutatum species complex</taxon>
    </lineage>
</organism>